<evidence type="ECO:0000256" key="1">
    <source>
        <dbReference type="SAM" id="Coils"/>
    </source>
</evidence>
<evidence type="ECO:0000256" key="2">
    <source>
        <dbReference type="SAM" id="MobiDB-lite"/>
    </source>
</evidence>
<accession>A0A9K3GMV9</accession>
<feature type="region of interest" description="Disordered" evidence="2">
    <location>
        <begin position="642"/>
        <end position="703"/>
    </location>
</feature>
<feature type="coiled-coil region" evidence="1">
    <location>
        <begin position="209"/>
        <end position="243"/>
    </location>
</feature>
<feature type="compositionally biased region" description="Basic and acidic residues" evidence="2">
    <location>
        <begin position="525"/>
        <end position="538"/>
    </location>
</feature>
<feature type="coiled-coil region" evidence="1">
    <location>
        <begin position="102"/>
        <end position="166"/>
    </location>
</feature>
<feature type="region of interest" description="Disordered" evidence="2">
    <location>
        <begin position="515"/>
        <end position="539"/>
    </location>
</feature>
<keyword evidence="1" id="KW-0175">Coiled coil</keyword>
<feature type="region of interest" description="Disordered" evidence="2">
    <location>
        <begin position="375"/>
        <end position="407"/>
    </location>
</feature>
<feature type="region of interest" description="Disordered" evidence="2">
    <location>
        <begin position="63"/>
        <end position="91"/>
    </location>
</feature>
<protein>
    <submittedName>
        <fullName evidence="3">Uncharacterized protein</fullName>
    </submittedName>
</protein>
<feature type="non-terminal residue" evidence="3">
    <location>
        <position position="703"/>
    </location>
</feature>
<feature type="compositionally biased region" description="Acidic residues" evidence="2">
    <location>
        <begin position="65"/>
        <end position="82"/>
    </location>
</feature>
<organism evidence="3 4">
    <name type="scientific">Kipferlia bialata</name>
    <dbReference type="NCBI Taxonomy" id="797122"/>
    <lineage>
        <taxon>Eukaryota</taxon>
        <taxon>Metamonada</taxon>
        <taxon>Carpediemonas-like organisms</taxon>
        <taxon>Kipferlia</taxon>
    </lineage>
</organism>
<gene>
    <name evidence="3" type="ORF">KIPB_010393</name>
</gene>
<dbReference type="AlphaFoldDB" id="A0A9K3GMV9"/>
<proteinExistence type="predicted"/>
<name>A0A9K3GMV9_9EUKA</name>
<comment type="caution">
    <text evidence="3">The sequence shown here is derived from an EMBL/GenBank/DDBJ whole genome shotgun (WGS) entry which is preliminary data.</text>
</comment>
<dbReference type="EMBL" id="BDIP01003851">
    <property type="protein sequence ID" value="GIQ88196.1"/>
    <property type="molecule type" value="Genomic_DNA"/>
</dbReference>
<dbReference type="Proteomes" id="UP000265618">
    <property type="component" value="Unassembled WGS sequence"/>
</dbReference>
<feature type="compositionally biased region" description="Basic and acidic residues" evidence="2">
    <location>
        <begin position="378"/>
        <end position="397"/>
    </location>
</feature>
<reference evidence="3 4" key="1">
    <citation type="journal article" date="2018" name="PLoS ONE">
        <title>The draft genome of Kipferlia bialata reveals reductive genome evolution in fornicate parasites.</title>
        <authorList>
            <person name="Tanifuji G."/>
            <person name="Takabayashi S."/>
            <person name="Kume K."/>
            <person name="Takagi M."/>
            <person name="Nakayama T."/>
            <person name="Kamikawa R."/>
            <person name="Inagaki Y."/>
            <person name="Hashimoto T."/>
        </authorList>
    </citation>
    <scope>NUCLEOTIDE SEQUENCE [LARGE SCALE GENOMIC DNA]</scope>
    <source>
        <strain evidence="3">NY0173</strain>
    </source>
</reference>
<evidence type="ECO:0000313" key="4">
    <source>
        <dbReference type="Proteomes" id="UP000265618"/>
    </source>
</evidence>
<dbReference type="Gene3D" id="1.10.287.1490">
    <property type="match status" value="1"/>
</dbReference>
<evidence type="ECO:0000313" key="3">
    <source>
        <dbReference type="EMBL" id="GIQ88196.1"/>
    </source>
</evidence>
<sequence length="703" mass="79662">AFTLPLLQSLYTLASETSGYGEISPAHSNKAETAASLAEWVSGIKRAGYKGCMERLRETIGVPVEIEEEGEEGEEGEGESDESVSIPGDSLDDYIQGLEAHRDSAAAQISLLTERLEAAEANLTALADKHSKEIATLEEERDAEREAHAEQILELLEKRVVETEGERKKEGEGEEEGITDRKSTFSWIDPSFQYVSPTVNKGTLPCTGCATAARTISELQGTLTELETECNSLNERGREREKRVKHLKAKVKKLESGPCAACLTAAATVSDMKIALQASIERERVSERTIKNLEANSKAQSEERDQLRGTVVRLRQGRDHYAAQAKSLQAKYDEDLAECQAECDRLLALAVTERDARLEVVQRLERLERLEAGLPETSRQKLEGQMDSHVEGEREAESETPQSAETEDLVTKYNELLRKSQQECEGLLGLVNEEREARLEVAQTLSLSREQYEELVRGAAYTEQAYEAQTASYNKTLEQLGVEREARVRAESKVEALSCKLEGLTRNVAWVAGVPSGESSEEENTLEKDQGIERERDNLPGPVWCKMEWGTSDQTDAYLEQFTKVSERRQAERDAVQRDREIAEAARVAAKEAKQQAQQRQADERYNKLQERIRARREERERRIDKLREESQKRAAEVWEKIQRKKREKAEAAAEAKRVMDERLRVRAGRREAERVAKEEKERESRERERERREAAEEEARLR</sequence>
<feature type="non-terminal residue" evidence="3">
    <location>
        <position position="1"/>
    </location>
</feature>
<keyword evidence="4" id="KW-1185">Reference proteome</keyword>